<proteinExistence type="predicted"/>
<feature type="region of interest" description="Disordered" evidence="1">
    <location>
        <begin position="60"/>
        <end position="155"/>
    </location>
</feature>
<gene>
    <name evidence="3" type="primary">LOC106477506</name>
</gene>
<feature type="compositionally biased region" description="Low complexity" evidence="1">
    <location>
        <begin position="74"/>
        <end position="91"/>
    </location>
</feature>
<feature type="compositionally biased region" description="Polar residues" evidence="1">
    <location>
        <begin position="60"/>
        <end position="73"/>
    </location>
</feature>
<feature type="compositionally biased region" description="Polar residues" evidence="1">
    <location>
        <begin position="98"/>
        <end position="111"/>
    </location>
</feature>
<evidence type="ECO:0000256" key="1">
    <source>
        <dbReference type="SAM" id="MobiDB-lite"/>
    </source>
</evidence>
<organism evidence="2 3">
    <name type="scientific">Limulus polyphemus</name>
    <name type="common">Atlantic horseshoe crab</name>
    <dbReference type="NCBI Taxonomy" id="6850"/>
    <lineage>
        <taxon>Eukaryota</taxon>
        <taxon>Metazoa</taxon>
        <taxon>Ecdysozoa</taxon>
        <taxon>Arthropoda</taxon>
        <taxon>Chelicerata</taxon>
        <taxon>Merostomata</taxon>
        <taxon>Xiphosura</taxon>
        <taxon>Limulidae</taxon>
        <taxon>Limulus</taxon>
    </lineage>
</organism>
<feature type="compositionally biased region" description="Polar residues" evidence="1">
    <location>
        <begin position="141"/>
        <end position="153"/>
    </location>
</feature>
<keyword evidence="2" id="KW-1185">Reference proteome</keyword>
<sequence length="170" mass="18850">MKVVTTSKHTADLILSHGCFIDYHHFKAEKPYRKPHPPHTFPNPAPMLTFHNTQQITAANQNSTAHPKTSDQATQTSPTPETQDTSTQTATTRRKKGTQTQPPLTIDAFQQTNNTPPSPKPLSTSSTSNSPPPISTYPTNFSQPSAFSPTTLRTPRLYHLPGTRYYANPR</sequence>
<accession>A0ABM1C3I0</accession>
<evidence type="ECO:0000313" key="2">
    <source>
        <dbReference type="Proteomes" id="UP000694941"/>
    </source>
</evidence>
<dbReference type="Proteomes" id="UP000694941">
    <property type="component" value="Unplaced"/>
</dbReference>
<reference evidence="3" key="1">
    <citation type="submission" date="2025-08" db="UniProtKB">
        <authorList>
            <consortium name="RefSeq"/>
        </authorList>
    </citation>
    <scope>IDENTIFICATION</scope>
    <source>
        <tissue evidence="3">Muscle</tissue>
    </source>
</reference>
<evidence type="ECO:0000313" key="3">
    <source>
        <dbReference type="RefSeq" id="XP_013793514.1"/>
    </source>
</evidence>
<dbReference type="GeneID" id="106477506"/>
<protein>
    <submittedName>
        <fullName evidence="3">Extensin-like</fullName>
    </submittedName>
</protein>
<name>A0ABM1C3I0_LIMPO</name>
<dbReference type="RefSeq" id="XP_013793514.1">
    <property type="nucleotide sequence ID" value="XM_013938060.1"/>
</dbReference>